<dbReference type="Pfam" id="PF00041">
    <property type="entry name" value="fn3"/>
    <property type="match status" value="1"/>
</dbReference>
<reference evidence="3" key="1">
    <citation type="submission" date="2025-08" db="UniProtKB">
        <authorList>
            <consortium name="Ensembl"/>
        </authorList>
    </citation>
    <scope>IDENTIFICATION</scope>
</reference>
<dbReference type="CDD" id="cd00063">
    <property type="entry name" value="FN3"/>
    <property type="match status" value="1"/>
</dbReference>
<reference evidence="3" key="2">
    <citation type="submission" date="2025-09" db="UniProtKB">
        <authorList>
            <consortium name="Ensembl"/>
        </authorList>
    </citation>
    <scope>IDENTIFICATION</scope>
</reference>
<evidence type="ECO:0000313" key="4">
    <source>
        <dbReference type="Proteomes" id="UP000261660"/>
    </source>
</evidence>
<evidence type="ECO:0000313" key="3">
    <source>
        <dbReference type="Ensembl" id="ENSLBEP00000003768.1"/>
    </source>
</evidence>
<dbReference type="Ensembl" id="ENSLBET00000003967.1">
    <property type="protein sequence ID" value="ENSLBEP00000003768.1"/>
    <property type="gene ID" value="ENSLBEG00000002906.1"/>
</dbReference>
<dbReference type="SMART" id="SM00060">
    <property type="entry name" value="FN3"/>
    <property type="match status" value="1"/>
</dbReference>
<dbReference type="AlphaFoldDB" id="A0A3Q3E9L6"/>
<evidence type="ECO:0000259" key="2">
    <source>
        <dbReference type="PROSITE" id="PS50853"/>
    </source>
</evidence>
<keyword evidence="1" id="KW-0677">Repeat</keyword>
<dbReference type="PROSITE" id="PS50853">
    <property type="entry name" value="FN3"/>
    <property type="match status" value="1"/>
</dbReference>
<evidence type="ECO:0000256" key="1">
    <source>
        <dbReference type="ARBA" id="ARBA00022737"/>
    </source>
</evidence>
<dbReference type="InterPro" id="IPR003961">
    <property type="entry name" value="FN3_dom"/>
</dbReference>
<keyword evidence="4" id="KW-1185">Reference proteome</keyword>
<dbReference type="GeneTree" id="ENSGT00940000177179"/>
<protein>
    <recommendedName>
        <fullName evidence="2">Fibronectin type-III domain-containing protein</fullName>
    </recommendedName>
</protein>
<dbReference type="PANTHER" id="PTHR46708">
    <property type="entry name" value="TENASCIN"/>
    <property type="match status" value="1"/>
</dbReference>
<proteinExistence type="predicted"/>
<dbReference type="PANTHER" id="PTHR46708:SF11">
    <property type="entry name" value="RECEPTOR-TYPE TYROSINE-PROTEIN PHOSPHATASE ETA-LIKE"/>
    <property type="match status" value="1"/>
</dbReference>
<accession>A0A3Q3E9L6</accession>
<dbReference type="STRING" id="56723.ENSLBEP00000003768"/>
<name>A0A3Q3E9L6_9LABR</name>
<dbReference type="InterPro" id="IPR050991">
    <property type="entry name" value="ECM_Regulatory_Proteins"/>
</dbReference>
<sequence>GTSPNLTVTELTTSSMHVTWSKPEGGSSFYRVQWAEGENSKVNTTINTFFTINDLTPGFQYSITVVAVAVNLSNKGEEISESTFTRKSNL</sequence>
<dbReference type="Proteomes" id="UP000261660">
    <property type="component" value="Unplaced"/>
</dbReference>
<dbReference type="InterPro" id="IPR013783">
    <property type="entry name" value="Ig-like_fold"/>
</dbReference>
<dbReference type="SUPFAM" id="SSF49265">
    <property type="entry name" value="Fibronectin type III"/>
    <property type="match status" value="1"/>
</dbReference>
<dbReference type="InterPro" id="IPR036116">
    <property type="entry name" value="FN3_sf"/>
</dbReference>
<organism evidence="3 4">
    <name type="scientific">Labrus bergylta</name>
    <name type="common">ballan wrasse</name>
    <dbReference type="NCBI Taxonomy" id="56723"/>
    <lineage>
        <taxon>Eukaryota</taxon>
        <taxon>Metazoa</taxon>
        <taxon>Chordata</taxon>
        <taxon>Craniata</taxon>
        <taxon>Vertebrata</taxon>
        <taxon>Euteleostomi</taxon>
        <taxon>Actinopterygii</taxon>
        <taxon>Neopterygii</taxon>
        <taxon>Teleostei</taxon>
        <taxon>Neoteleostei</taxon>
        <taxon>Acanthomorphata</taxon>
        <taxon>Eupercaria</taxon>
        <taxon>Labriformes</taxon>
        <taxon>Labridae</taxon>
        <taxon>Labrus</taxon>
    </lineage>
</organism>
<dbReference type="Gene3D" id="2.60.40.10">
    <property type="entry name" value="Immunoglobulins"/>
    <property type="match status" value="1"/>
</dbReference>
<feature type="domain" description="Fibronectin type-III" evidence="2">
    <location>
        <begin position="2"/>
        <end position="89"/>
    </location>
</feature>
<dbReference type="InParanoid" id="A0A3Q3E9L6"/>